<comment type="subcellular location">
    <subcellularLocation>
        <location evidence="1">Cell membrane</location>
        <topology evidence="1">Peripheral membrane protein</topology>
    </subcellularLocation>
</comment>
<dbReference type="EMBL" id="CM001484">
    <property type="protein sequence ID" value="EIE98545.1"/>
    <property type="molecule type" value="Genomic_DNA"/>
</dbReference>
<dbReference type="GO" id="GO:0046677">
    <property type="term" value="P:response to antibiotic"/>
    <property type="evidence" value="ECO:0007669"/>
    <property type="project" value="UniProtKB-KW"/>
</dbReference>
<evidence type="ECO:0000256" key="4">
    <source>
        <dbReference type="ARBA" id="ARBA00022840"/>
    </source>
</evidence>
<dbReference type="PANTHER" id="PTHR42711:SF16">
    <property type="entry name" value="ABC TRANSPORTER ATP-BINDING PROTEIN"/>
    <property type="match status" value="1"/>
</dbReference>
<proteinExistence type="predicted"/>
<feature type="domain" description="ABC transporter" evidence="6">
    <location>
        <begin position="6"/>
        <end position="231"/>
    </location>
</feature>
<dbReference type="PROSITE" id="PS50893">
    <property type="entry name" value="ABC_TRANSPORTER_2"/>
    <property type="match status" value="1"/>
</dbReference>
<dbReference type="Pfam" id="PF00005">
    <property type="entry name" value="ABC_tran"/>
    <property type="match status" value="1"/>
</dbReference>
<sequence length="320" mass="35493">MYGPVVDVNELRCSYGSYEAVAGISFRVDRGELFALLGTNGAGKTTTLETLEGHRAPSGGSVRVLGCDPMRDRAKLRSRVGIMLQDSGFAGDLTVRETVDLCRAMSSRDSDPRQALERLELAHRSDVRVKQLSGGERRRLDLVLATLNSPALLFLDEPTTGLDPESRATVWAFVRELLADGVSIVLTTHYLDEAENLAHRLAIMHDGRIAVEGTLADVLSAERAHIGFDLPPGPYEFELPGLVGEIDPARLAEGRVHIRTPDLEHDLRVVMQWQSAHQFPLRRFRAHHASLDQVFHDVLDRSRARSSSVSSARFDREEVR</sequence>
<keyword evidence="2" id="KW-0813">Transport</keyword>
<dbReference type="CDD" id="cd03230">
    <property type="entry name" value="ABC_DR_subfamily_A"/>
    <property type="match status" value="1"/>
</dbReference>
<dbReference type="GO" id="GO:0005886">
    <property type="term" value="C:plasma membrane"/>
    <property type="evidence" value="ECO:0007669"/>
    <property type="project" value="UniProtKB-SubCell"/>
</dbReference>
<evidence type="ECO:0000313" key="7">
    <source>
        <dbReference type="EMBL" id="EIE98545.1"/>
    </source>
</evidence>
<evidence type="ECO:0000259" key="6">
    <source>
        <dbReference type="PROSITE" id="PS50893"/>
    </source>
</evidence>
<keyword evidence="4" id="KW-0067">ATP-binding</keyword>
<evidence type="ECO:0000313" key="8">
    <source>
        <dbReference type="Proteomes" id="UP000005087"/>
    </source>
</evidence>
<reference evidence="7 8" key="1">
    <citation type="submission" date="2011-09" db="EMBL/GenBank/DDBJ databases">
        <authorList>
            <consortium name="US DOE Joint Genome Institute (JGI-PGF)"/>
            <person name="Lucas S."/>
            <person name="Han J."/>
            <person name="Lapidus A."/>
            <person name="Cheng J.-F."/>
            <person name="Goodwin L."/>
            <person name="Pitluck S."/>
            <person name="Peters L."/>
            <person name="Land M.L."/>
            <person name="Hauser L."/>
            <person name="Brambilla E."/>
            <person name="Klenk H.-P."/>
            <person name="Woyke T.J."/>
        </authorList>
    </citation>
    <scope>NUCLEOTIDE SEQUENCE [LARGE SCALE GENOMIC DNA]</scope>
    <source>
        <strain evidence="7 8">K62</strain>
    </source>
</reference>
<keyword evidence="5" id="KW-0046">Antibiotic resistance</keyword>
<evidence type="ECO:0000256" key="5">
    <source>
        <dbReference type="ARBA" id="ARBA00023251"/>
    </source>
</evidence>
<dbReference type="Gene3D" id="3.40.50.300">
    <property type="entry name" value="P-loop containing nucleotide triphosphate hydrolases"/>
    <property type="match status" value="1"/>
</dbReference>
<keyword evidence="8" id="KW-1185">Reference proteome</keyword>
<dbReference type="SUPFAM" id="SSF52540">
    <property type="entry name" value="P-loop containing nucleoside triphosphate hydrolases"/>
    <property type="match status" value="1"/>
</dbReference>
<dbReference type="eggNOG" id="COG1131">
    <property type="taxonomic scope" value="Bacteria"/>
</dbReference>
<evidence type="ECO:0000256" key="2">
    <source>
        <dbReference type="ARBA" id="ARBA00022448"/>
    </source>
</evidence>
<dbReference type="GO" id="GO:0005524">
    <property type="term" value="F:ATP binding"/>
    <property type="evidence" value="ECO:0007669"/>
    <property type="project" value="UniProtKB-KW"/>
</dbReference>
<dbReference type="InterPro" id="IPR003593">
    <property type="entry name" value="AAA+_ATPase"/>
</dbReference>
<name>I1D0S1_9PSEU</name>
<dbReference type="PANTHER" id="PTHR42711">
    <property type="entry name" value="ABC TRANSPORTER ATP-BINDING PROTEIN"/>
    <property type="match status" value="1"/>
</dbReference>
<protein>
    <submittedName>
        <fullName evidence="7">ABC-type multidrug transport system, ATPase component</fullName>
    </submittedName>
</protein>
<organism evidence="7 8">
    <name type="scientific">Saccharomonospora glauca K62</name>
    <dbReference type="NCBI Taxonomy" id="928724"/>
    <lineage>
        <taxon>Bacteria</taxon>
        <taxon>Bacillati</taxon>
        <taxon>Actinomycetota</taxon>
        <taxon>Actinomycetes</taxon>
        <taxon>Pseudonocardiales</taxon>
        <taxon>Pseudonocardiaceae</taxon>
        <taxon>Saccharomonospora</taxon>
    </lineage>
</organism>
<dbReference type="GO" id="GO:0016887">
    <property type="term" value="F:ATP hydrolysis activity"/>
    <property type="evidence" value="ECO:0007669"/>
    <property type="project" value="InterPro"/>
</dbReference>
<dbReference type="AlphaFoldDB" id="I1D0S1"/>
<dbReference type="PROSITE" id="PS00211">
    <property type="entry name" value="ABC_TRANSPORTER_1"/>
    <property type="match status" value="1"/>
</dbReference>
<dbReference type="STRING" id="928724.SacglDRAFT_01630"/>
<dbReference type="Proteomes" id="UP000005087">
    <property type="component" value="Chromosome"/>
</dbReference>
<dbReference type="InterPro" id="IPR050763">
    <property type="entry name" value="ABC_transporter_ATP-binding"/>
</dbReference>
<reference evidence="8" key="2">
    <citation type="submission" date="2012-01" db="EMBL/GenBank/DDBJ databases">
        <title>Noncontiguous Finished sequence of chromosome of Saccharomonospora glauca K62.</title>
        <authorList>
            <consortium name="US DOE Joint Genome Institute"/>
            <person name="Lucas S."/>
            <person name="Han J."/>
            <person name="Lapidus A."/>
            <person name="Cheng J.-F."/>
            <person name="Goodwin L."/>
            <person name="Pitluck S."/>
            <person name="Peters L."/>
            <person name="Mikhailova N."/>
            <person name="Held B."/>
            <person name="Detter J.C."/>
            <person name="Han C."/>
            <person name="Tapia R."/>
            <person name="Land M."/>
            <person name="Hauser L."/>
            <person name="Kyrpides N."/>
            <person name="Ivanova N."/>
            <person name="Pagani I."/>
            <person name="Brambilla E.-M."/>
            <person name="Klenk H.-P."/>
            <person name="Woyke T."/>
        </authorList>
    </citation>
    <scope>NUCLEOTIDE SEQUENCE [LARGE SCALE GENOMIC DNA]</scope>
    <source>
        <strain evidence="8">K62</strain>
    </source>
</reference>
<evidence type="ECO:0000256" key="3">
    <source>
        <dbReference type="ARBA" id="ARBA00022741"/>
    </source>
</evidence>
<dbReference type="InterPro" id="IPR027417">
    <property type="entry name" value="P-loop_NTPase"/>
</dbReference>
<accession>I1D0S1</accession>
<gene>
    <name evidence="7" type="ORF">SacglDRAFT_01630</name>
</gene>
<dbReference type="InterPro" id="IPR003439">
    <property type="entry name" value="ABC_transporter-like_ATP-bd"/>
</dbReference>
<keyword evidence="3" id="KW-0547">Nucleotide-binding</keyword>
<dbReference type="SMART" id="SM00382">
    <property type="entry name" value="AAA"/>
    <property type="match status" value="1"/>
</dbReference>
<dbReference type="RefSeq" id="WP_005463335.1">
    <property type="nucleotide sequence ID" value="NZ_CM001484.1"/>
</dbReference>
<dbReference type="OrthoDB" id="9804819at2"/>
<evidence type="ECO:0000256" key="1">
    <source>
        <dbReference type="ARBA" id="ARBA00004202"/>
    </source>
</evidence>
<dbReference type="HOGENOM" id="CLU_000604_1_2_11"/>
<dbReference type="InterPro" id="IPR017871">
    <property type="entry name" value="ABC_transporter-like_CS"/>
</dbReference>